<dbReference type="Proteomes" id="UP001501777">
    <property type="component" value="Unassembled WGS sequence"/>
</dbReference>
<dbReference type="RefSeq" id="WP_344403318.1">
    <property type="nucleotide sequence ID" value="NZ_BAAASG010000012.1"/>
</dbReference>
<feature type="transmembrane region" description="Helical" evidence="6">
    <location>
        <begin position="326"/>
        <end position="348"/>
    </location>
</feature>
<feature type="transmembrane region" description="Helical" evidence="6">
    <location>
        <begin position="355"/>
        <end position="374"/>
    </location>
</feature>
<feature type="transmembrane region" description="Helical" evidence="6">
    <location>
        <begin position="186"/>
        <end position="205"/>
    </location>
</feature>
<feature type="transmembrane region" description="Helical" evidence="6">
    <location>
        <begin position="249"/>
        <end position="270"/>
    </location>
</feature>
<organism evidence="8 9">
    <name type="scientific">Streptomyces longisporus</name>
    <dbReference type="NCBI Taxonomy" id="1948"/>
    <lineage>
        <taxon>Bacteria</taxon>
        <taxon>Bacillati</taxon>
        <taxon>Actinomycetota</taxon>
        <taxon>Actinomycetes</taxon>
        <taxon>Kitasatosporales</taxon>
        <taxon>Streptomycetaceae</taxon>
        <taxon>Streptomyces</taxon>
    </lineage>
</organism>
<feature type="transmembrane region" description="Helical" evidence="6">
    <location>
        <begin position="494"/>
        <end position="516"/>
    </location>
</feature>
<feature type="transmembrane region" description="Helical" evidence="6">
    <location>
        <begin position="34"/>
        <end position="56"/>
    </location>
</feature>
<evidence type="ECO:0000259" key="7">
    <source>
        <dbReference type="PROSITE" id="PS50850"/>
    </source>
</evidence>
<dbReference type="SUPFAM" id="SSF49464">
    <property type="entry name" value="Carboxypeptidase regulatory domain-like"/>
    <property type="match status" value="2"/>
</dbReference>
<keyword evidence="4 6" id="KW-0472">Membrane</keyword>
<dbReference type="PROSITE" id="PS50850">
    <property type="entry name" value="MFS"/>
    <property type="match status" value="1"/>
</dbReference>
<protein>
    <submittedName>
        <fullName evidence="8">MFS transporter</fullName>
    </submittedName>
</protein>
<comment type="subcellular location">
    <subcellularLocation>
        <location evidence="1">Cell membrane</location>
        <topology evidence="1">Multi-pass membrane protein</topology>
    </subcellularLocation>
</comment>
<feature type="transmembrane region" description="Helical" evidence="6">
    <location>
        <begin position="99"/>
        <end position="116"/>
    </location>
</feature>
<name>A0ABN3MNF6_STRLO</name>
<dbReference type="Pfam" id="PF13620">
    <property type="entry name" value="CarboxypepD_reg"/>
    <property type="match status" value="3"/>
</dbReference>
<dbReference type="Gene3D" id="2.60.40.1120">
    <property type="entry name" value="Carboxypeptidase-like, regulatory domain"/>
    <property type="match status" value="2"/>
</dbReference>
<evidence type="ECO:0000256" key="3">
    <source>
        <dbReference type="ARBA" id="ARBA00022989"/>
    </source>
</evidence>
<evidence type="ECO:0000256" key="5">
    <source>
        <dbReference type="SAM" id="MobiDB-lite"/>
    </source>
</evidence>
<dbReference type="EMBL" id="BAAASG010000012">
    <property type="protein sequence ID" value="GAA2504405.1"/>
    <property type="molecule type" value="Genomic_DNA"/>
</dbReference>
<keyword evidence="3 6" id="KW-1133">Transmembrane helix</keyword>
<dbReference type="PANTHER" id="PTHR23501">
    <property type="entry name" value="MAJOR FACILITATOR SUPERFAMILY"/>
    <property type="match status" value="1"/>
</dbReference>
<dbReference type="SUPFAM" id="SSF49478">
    <property type="entry name" value="Cna protein B-type domain"/>
    <property type="match status" value="1"/>
</dbReference>
<feature type="transmembrane region" description="Helical" evidence="6">
    <location>
        <begin position="380"/>
        <end position="398"/>
    </location>
</feature>
<feature type="transmembrane region" description="Helical" evidence="6">
    <location>
        <begin position="160"/>
        <end position="180"/>
    </location>
</feature>
<reference evidence="8 9" key="1">
    <citation type="journal article" date="2019" name="Int. J. Syst. Evol. Microbiol.">
        <title>The Global Catalogue of Microorganisms (GCM) 10K type strain sequencing project: providing services to taxonomists for standard genome sequencing and annotation.</title>
        <authorList>
            <consortium name="The Broad Institute Genomics Platform"/>
            <consortium name="The Broad Institute Genome Sequencing Center for Infectious Disease"/>
            <person name="Wu L."/>
            <person name="Ma J."/>
        </authorList>
    </citation>
    <scope>NUCLEOTIDE SEQUENCE [LARGE SCALE GENOMIC DNA]</scope>
    <source>
        <strain evidence="8 9">JCM 4395</strain>
    </source>
</reference>
<gene>
    <name evidence="8" type="ORF">GCM10010276_55170</name>
</gene>
<dbReference type="PRINTS" id="PR01036">
    <property type="entry name" value="TCRTETB"/>
</dbReference>
<dbReference type="InterPro" id="IPR013783">
    <property type="entry name" value="Ig-like_fold"/>
</dbReference>
<evidence type="ECO:0000256" key="6">
    <source>
        <dbReference type="SAM" id="Phobius"/>
    </source>
</evidence>
<feature type="transmembrane region" description="Helical" evidence="6">
    <location>
        <begin position="291"/>
        <end position="314"/>
    </location>
</feature>
<keyword evidence="2 6" id="KW-0812">Transmembrane</keyword>
<dbReference type="Pfam" id="PF07690">
    <property type="entry name" value="MFS_1"/>
    <property type="match status" value="1"/>
</dbReference>
<dbReference type="PANTHER" id="PTHR23501:SF197">
    <property type="entry name" value="COMD"/>
    <property type="match status" value="1"/>
</dbReference>
<feature type="transmembrane region" description="Helical" evidence="6">
    <location>
        <begin position="68"/>
        <end position="87"/>
    </location>
</feature>
<evidence type="ECO:0000256" key="2">
    <source>
        <dbReference type="ARBA" id="ARBA00022692"/>
    </source>
</evidence>
<dbReference type="SUPFAM" id="SSF103473">
    <property type="entry name" value="MFS general substrate transporter"/>
    <property type="match status" value="1"/>
</dbReference>
<dbReference type="InterPro" id="IPR020846">
    <property type="entry name" value="MFS_dom"/>
</dbReference>
<evidence type="ECO:0000313" key="9">
    <source>
        <dbReference type="Proteomes" id="UP001501777"/>
    </source>
</evidence>
<accession>A0ABN3MNF6</accession>
<feature type="region of interest" description="Disordered" evidence="5">
    <location>
        <begin position="1"/>
        <end position="20"/>
    </location>
</feature>
<evidence type="ECO:0000256" key="4">
    <source>
        <dbReference type="ARBA" id="ARBA00023136"/>
    </source>
</evidence>
<dbReference type="Gene3D" id="1.20.1720.10">
    <property type="entry name" value="Multidrug resistance protein D"/>
    <property type="match status" value="1"/>
</dbReference>
<proteinExistence type="predicted"/>
<dbReference type="InterPro" id="IPR011701">
    <property type="entry name" value="MFS"/>
</dbReference>
<feature type="transmembrane region" description="Helical" evidence="6">
    <location>
        <begin position="128"/>
        <end position="148"/>
    </location>
</feature>
<keyword evidence="9" id="KW-1185">Reference proteome</keyword>
<dbReference type="Gene3D" id="2.60.40.10">
    <property type="entry name" value="Immunoglobulins"/>
    <property type="match status" value="1"/>
</dbReference>
<sequence length="847" mass="87097">MATTTPAGVRAHAKHGGGSAEYAPMTHRQIMEAISGLLLGMFVAILSSTIVTNALPHIISDLGGGQSAYTWVVTAALLSMTAATPLWGKLADLYSKKALVQIALVIYVLGSAAAGLSQNAGMLIACRVVQGIGVGGLSALAQIVMAAMISPRERGRYSGYLGATFAVATVGGPLLGGVITDTSWLGWRWCFYVGVPFAVLALIVLQKTLHLPVVKRDVKVDWGGAFFIAAAVSLLLVWVTFAGDKYDWLSWQTYTMVGGSIVLGLVFVLVESKASEPIIPLRLFRNRTITLASLASLFVGVAMFTGTVFFSQYFQLARDKSPTMSGVMTIPMIGGLFVSSTVSGQFITRTGRWKAWLVSGGVLVTAGLGLLGTIRYDTAYWKMSIFMALLGLGIGMMMQNLVLCTQNQVDPSDLGSASSTVTFFRSLGGAVGVSALGAVMSHRITHYVKDGIAALDPQYRAALAGSSSSTDSIPDMGKLPAPLRTLMESAYGHGIADVFLIAGALAAVAFLITLFIKEVPLKTKGALAQAAAADETPAESGAAPAAVEAPAAAAAPVAEKVPSWAVSDTDVAADGTQRLAAVATLARPEESAGSGGIPVRGFVRGNEGAPVPQAAVTLISLAGRQLGRSVAQADGSYAVEAPSVGSYVLIAAADGFQPQASTVVVNGEPLSYDILLSGTSGLSGVVRAAETTLPVKDAMVIVTDVRGELLATAATGEQGEFSLAELVPGTVTVAVNAAGYRPRALPVEVGGAGVTRIEIDLDSGAQLQGVVRAPHGPLADARVTLVDAAGNVVGTATTGTDGAYAFTDLNGGDYTVIATGYPPVATALTVNGRGVDDHDIELAHPGE</sequence>
<dbReference type="Gene3D" id="1.20.1250.20">
    <property type="entry name" value="MFS general substrate transporter like domains"/>
    <property type="match status" value="1"/>
</dbReference>
<dbReference type="InterPro" id="IPR008969">
    <property type="entry name" value="CarboxyPept-like_regulatory"/>
</dbReference>
<feature type="transmembrane region" description="Helical" evidence="6">
    <location>
        <begin position="225"/>
        <end position="243"/>
    </location>
</feature>
<feature type="domain" description="Major facilitator superfamily (MFS) profile" evidence="7">
    <location>
        <begin position="33"/>
        <end position="521"/>
    </location>
</feature>
<dbReference type="InterPro" id="IPR036259">
    <property type="entry name" value="MFS_trans_sf"/>
</dbReference>
<evidence type="ECO:0000256" key="1">
    <source>
        <dbReference type="ARBA" id="ARBA00004651"/>
    </source>
</evidence>
<evidence type="ECO:0000313" key="8">
    <source>
        <dbReference type="EMBL" id="GAA2504405.1"/>
    </source>
</evidence>
<dbReference type="CDD" id="cd17502">
    <property type="entry name" value="MFS_Azr1_MDR_like"/>
    <property type="match status" value="1"/>
</dbReference>
<comment type="caution">
    <text evidence="8">The sequence shown here is derived from an EMBL/GenBank/DDBJ whole genome shotgun (WGS) entry which is preliminary data.</text>
</comment>